<dbReference type="Proteomes" id="UP000198356">
    <property type="component" value="Unassembled WGS sequence"/>
</dbReference>
<keyword evidence="1" id="KW-0472">Membrane</keyword>
<sequence length="77" mass="8352">MADGKNKGSMRELVTAESMIQVAIALPVGCVLGWLFGTWLDHKFGQHWIGVVGILMGAVGGFIQIFRTASRYLGQSK</sequence>
<dbReference type="RefSeq" id="WP_089408061.1">
    <property type="nucleotide sequence ID" value="NZ_FZOU01000002.1"/>
</dbReference>
<keyword evidence="3" id="KW-1185">Reference proteome</keyword>
<protein>
    <submittedName>
        <fullName evidence="2">Putative F0F1-ATPase subunit Ca2+/Mg2+ transporter</fullName>
    </submittedName>
</protein>
<evidence type="ECO:0000313" key="3">
    <source>
        <dbReference type="Proteomes" id="UP000198356"/>
    </source>
</evidence>
<organism evidence="2 3">
    <name type="scientific">Granulicella rosea</name>
    <dbReference type="NCBI Taxonomy" id="474952"/>
    <lineage>
        <taxon>Bacteria</taxon>
        <taxon>Pseudomonadati</taxon>
        <taxon>Acidobacteriota</taxon>
        <taxon>Terriglobia</taxon>
        <taxon>Terriglobales</taxon>
        <taxon>Acidobacteriaceae</taxon>
        <taxon>Granulicella</taxon>
    </lineage>
</organism>
<name>A0A239HXI1_9BACT</name>
<accession>A0A239HXI1</accession>
<dbReference type="Pfam" id="PF09527">
    <property type="entry name" value="ATPase_gene1"/>
    <property type="match status" value="1"/>
</dbReference>
<gene>
    <name evidence="2" type="ORF">SAMN05421770_102589</name>
</gene>
<dbReference type="InterPro" id="IPR032820">
    <property type="entry name" value="ATPase_put"/>
</dbReference>
<dbReference type="EMBL" id="FZOU01000002">
    <property type="protein sequence ID" value="SNS85393.1"/>
    <property type="molecule type" value="Genomic_DNA"/>
</dbReference>
<evidence type="ECO:0000313" key="2">
    <source>
        <dbReference type="EMBL" id="SNS85393.1"/>
    </source>
</evidence>
<dbReference type="AlphaFoldDB" id="A0A239HXI1"/>
<proteinExistence type="predicted"/>
<keyword evidence="1" id="KW-0812">Transmembrane</keyword>
<reference evidence="2 3" key="1">
    <citation type="submission" date="2017-06" db="EMBL/GenBank/DDBJ databases">
        <authorList>
            <person name="Kim H.J."/>
            <person name="Triplett B.A."/>
        </authorList>
    </citation>
    <scope>NUCLEOTIDE SEQUENCE [LARGE SCALE GENOMIC DNA]</scope>
    <source>
        <strain evidence="2 3">DSM 18704</strain>
    </source>
</reference>
<dbReference type="OrthoDB" id="122221at2"/>
<evidence type="ECO:0000256" key="1">
    <source>
        <dbReference type="SAM" id="Phobius"/>
    </source>
</evidence>
<feature type="transmembrane region" description="Helical" evidence="1">
    <location>
        <begin position="20"/>
        <end position="40"/>
    </location>
</feature>
<feature type="transmembrane region" description="Helical" evidence="1">
    <location>
        <begin position="46"/>
        <end position="66"/>
    </location>
</feature>
<keyword evidence="1" id="KW-1133">Transmembrane helix</keyword>